<dbReference type="Pfam" id="PF08646">
    <property type="entry name" value="Rep_fac-A_C"/>
    <property type="match status" value="1"/>
</dbReference>
<dbReference type="InterPro" id="IPR013955">
    <property type="entry name" value="Rep_factor-A_C"/>
</dbReference>
<feature type="domain" description="Replication protein A 70 kDa DNA-binding subunit B/D first OB fold" evidence="6">
    <location>
        <begin position="186"/>
        <end position="239"/>
    </location>
</feature>
<name>A0A445DPN1_ARAHY</name>
<sequence length="652" mass="73882">MVDLMFERRGGVVDVIIPGYEEDFKCKIIPPREAWRIKVRVLRAWTVPSFGNADVPNSMELILVDENSTKIQATIRKQLIHKFKDHLLEGSCYKMSYFAVVSNQGSYRATKHEFKLIFLFRTTVTTIPDDIIPKSCFSIYPFEDILQMSQDHDYLVDVIGLLTLVGEEKNYDRDGKTVKMDDAAMRTIRKQLIHKFKDHLLEGSCYKMSYFAVVSNQGSYRATKHEFKLIFLFRTTVTTIPDDIIPKSCFSIYPFEDILQMSQDHDYLVDVIGLLTLVGEEKNYDRDGKTVKMVVVKLSSQKMMLRCALFGEYVDQLNDFLASGYVEQPVVIVQLAKIKLFRGQPGLQNVMKATKIYFNPDLSEVIDFRKRFVLSLPNYLYVADGSFVIMGTITDIVEEGCWWYSTCVCGKAVYLESGVYFCDVCMHHVTNVIPRFRLKVAVSDHTGQGIFVLFDRETTYLLKKACADLFNEVQKEPTVLCGDSYPITFKTLEGKKVLLKVDTKSLGIDKYFGTFRVKRICDDPTISSMFELAENENEVTPVKDAHVPGIGLDIGEPSYTQPTSKDVKLSVLDKDESVPGLNDISIDMDANRKSVVPQVSGDNDENQVFSDEVGSLLNSEELLDILDPSISISPVDDVAADHPLFAQSEMQG</sequence>
<dbReference type="AlphaFoldDB" id="A0A445DPN1"/>
<dbReference type="GO" id="GO:0008270">
    <property type="term" value="F:zinc ion binding"/>
    <property type="evidence" value="ECO:0007669"/>
    <property type="project" value="UniProtKB-KW"/>
</dbReference>
<organism evidence="8 9">
    <name type="scientific">Arachis hypogaea</name>
    <name type="common">Peanut</name>
    <dbReference type="NCBI Taxonomy" id="3818"/>
    <lineage>
        <taxon>Eukaryota</taxon>
        <taxon>Viridiplantae</taxon>
        <taxon>Streptophyta</taxon>
        <taxon>Embryophyta</taxon>
        <taxon>Tracheophyta</taxon>
        <taxon>Spermatophyta</taxon>
        <taxon>Magnoliopsida</taxon>
        <taxon>eudicotyledons</taxon>
        <taxon>Gunneridae</taxon>
        <taxon>Pentapetalae</taxon>
        <taxon>rosids</taxon>
        <taxon>fabids</taxon>
        <taxon>Fabales</taxon>
        <taxon>Fabaceae</taxon>
        <taxon>Papilionoideae</taxon>
        <taxon>50 kb inversion clade</taxon>
        <taxon>dalbergioids sensu lato</taxon>
        <taxon>Dalbergieae</taxon>
        <taxon>Pterocarpus clade</taxon>
        <taxon>Arachis</taxon>
    </lineage>
</organism>
<feature type="domain" description="Replication protein A 70 kDa DNA-binding subunit B/D first OB fold" evidence="6">
    <location>
        <begin position="28"/>
        <end position="126"/>
    </location>
</feature>
<evidence type="ECO:0000313" key="9">
    <source>
        <dbReference type="Proteomes" id="UP000289738"/>
    </source>
</evidence>
<dbReference type="CDD" id="cd04476">
    <property type="entry name" value="RPA1_DBD_C"/>
    <property type="match status" value="1"/>
</dbReference>
<dbReference type="PANTHER" id="PTHR47165:SF4">
    <property type="entry name" value="OS03G0429900 PROTEIN"/>
    <property type="match status" value="1"/>
</dbReference>
<dbReference type="Proteomes" id="UP000289738">
    <property type="component" value="Chromosome A03"/>
</dbReference>
<dbReference type="GO" id="GO:0003677">
    <property type="term" value="F:DNA binding"/>
    <property type="evidence" value="ECO:0007669"/>
    <property type="project" value="UniProtKB-KW"/>
</dbReference>
<feature type="domain" description="Replication factor A C-terminal" evidence="7">
    <location>
        <begin position="389"/>
        <end position="477"/>
    </location>
</feature>
<dbReference type="PANTHER" id="PTHR47165">
    <property type="entry name" value="OS03G0429900 PROTEIN"/>
    <property type="match status" value="1"/>
</dbReference>
<dbReference type="Gene3D" id="2.40.50.140">
    <property type="entry name" value="Nucleic acid-binding proteins"/>
    <property type="match status" value="4"/>
</dbReference>
<accession>A0A445DPN1</accession>
<evidence type="ECO:0000313" key="8">
    <source>
        <dbReference type="EMBL" id="RYR65124.1"/>
    </source>
</evidence>
<keyword evidence="9" id="KW-1185">Reference proteome</keyword>
<dbReference type="InterPro" id="IPR012340">
    <property type="entry name" value="NA-bd_OB-fold"/>
</dbReference>
<keyword evidence="3" id="KW-0863">Zinc-finger</keyword>
<protein>
    <recommendedName>
        <fullName evidence="10">DUF223 domain-containing protein</fullName>
    </recommendedName>
</protein>
<dbReference type="Pfam" id="PF02721">
    <property type="entry name" value="DUF223"/>
    <property type="match status" value="2"/>
</dbReference>
<evidence type="ECO:0000259" key="6">
    <source>
        <dbReference type="Pfam" id="PF02721"/>
    </source>
</evidence>
<keyword evidence="5" id="KW-0238">DNA-binding</keyword>
<keyword evidence="2" id="KW-0479">Metal-binding</keyword>
<comment type="similarity">
    <text evidence="1">Belongs to the replication factor A protein 1 family.</text>
</comment>
<evidence type="ECO:0008006" key="10">
    <source>
        <dbReference type="Google" id="ProtNLM"/>
    </source>
</evidence>
<evidence type="ECO:0000256" key="1">
    <source>
        <dbReference type="ARBA" id="ARBA00005690"/>
    </source>
</evidence>
<keyword evidence="4" id="KW-0862">Zinc</keyword>
<proteinExistence type="inferred from homology"/>
<evidence type="ECO:0000256" key="2">
    <source>
        <dbReference type="ARBA" id="ARBA00022723"/>
    </source>
</evidence>
<evidence type="ECO:0000256" key="5">
    <source>
        <dbReference type="ARBA" id="ARBA00023125"/>
    </source>
</evidence>
<dbReference type="InterPro" id="IPR003871">
    <property type="entry name" value="RFA1B/D_OB_1st"/>
</dbReference>
<evidence type="ECO:0000256" key="3">
    <source>
        <dbReference type="ARBA" id="ARBA00022771"/>
    </source>
</evidence>
<dbReference type="EMBL" id="SDMP01000003">
    <property type="protein sequence ID" value="RYR65124.1"/>
    <property type="molecule type" value="Genomic_DNA"/>
</dbReference>
<dbReference type="InterPro" id="IPR047192">
    <property type="entry name" value="Euk_RPA1_DBD_C"/>
</dbReference>
<evidence type="ECO:0000259" key="7">
    <source>
        <dbReference type="Pfam" id="PF08646"/>
    </source>
</evidence>
<gene>
    <name evidence="8" type="ORF">Ahy_A03g011110</name>
</gene>
<reference evidence="8 9" key="1">
    <citation type="submission" date="2019-01" db="EMBL/GenBank/DDBJ databases">
        <title>Sequencing of cultivated peanut Arachis hypogaea provides insights into genome evolution and oil improvement.</title>
        <authorList>
            <person name="Chen X."/>
        </authorList>
    </citation>
    <scope>NUCLEOTIDE SEQUENCE [LARGE SCALE GENOMIC DNA]</scope>
    <source>
        <strain evidence="9">cv. Fuhuasheng</strain>
        <tissue evidence="8">Leaves</tissue>
    </source>
</reference>
<dbReference type="SUPFAM" id="SSF50249">
    <property type="entry name" value="Nucleic acid-binding proteins"/>
    <property type="match status" value="4"/>
</dbReference>
<comment type="caution">
    <text evidence="8">The sequence shown here is derived from an EMBL/GenBank/DDBJ whole genome shotgun (WGS) entry which is preliminary data.</text>
</comment>
<dbReference type="CDD" id="cd04481">
    <property type="entry name" value="RPA1_DBD_B_like"/>
    <property type="match status" value="1"/>
</dbReference>
<evidence type="ECO:0000256" key="4">
    <source>
        <dbReference type="ARBA" id="ARBA00022833"/>
    </source>
</evidence>
<dbReference type="CDD" id="cd04480">
    <property type="entry name" value="RPA1_DBD_A_like"/>
    <property type="match status" value="2"/>
</dbReference>